<evidence type="ECO:0000256" key="3">
    <source>
        <dbReference type="ARBA" id="ARBA00022679"/>
    </source>
</evidence>
<feature type="binding site" evidence="7">
    <location>
        <position position="139"/>
    </location>
    <ligand>
        <name>a 1,2-diacyl-sn-glycero-3-phospho-(1'-sn-glycerol)</name>
        <dbReference type="ChEBI" id="CHEBI:64716"/>
    </ligand>
</feature>
<keyword evidence="2 7" id="KW-1003">Cell membrane</keyword>
<dbReference type="GO" id="GO:0005886">
    <property type="term" value="C:plasma membrane"/>
    <property type="evidence" value="ECO:0007669"/>
    <property type="project" value="UniProtKB-SubCell"/>
</dbReference>
<comment type="subcellular location">
    <subcellularLocation>
        <location evidence="7">Cell membrane</location>
        <topology evidence="7">Multi-pass membrane protein</topology>
    </subcellularLocation>
</comment>
<comment type="caution">
    <text evidence="8">The sequence shown here is derived from an EMBL/GenBank/DDBJ whole genome shotgun (WGS) entry which is preliminary data.</text>
</comment>
<accession>A0A6N6N237</accession>
<dbReference type="Proteomes" id="UP000438699">
    <property type="component" value="Unassembled WGS sequence"/>
</dbReference>
<dbReference type="Pfam" id="PF01790">
    <property type="entry name" value="LGT"/>
    <property type="match status" value="1"/>
</dbReference>
<dbReference type="OrthoDB" id="871140at2"/>
<evidence type="ECO:0000256" key="6">
    <source>
        <dbReference type="ARBA" id="ARBA00023136"/>
    </source>
</evidence>
<sequence length="256" mass="28532">MLHYPDFDPIIFSVGPFQARWYGMMYVFGVVAGWLLGRWRASRPGSGWTGPQMDDFVTYLILGIILGGRLGYVLFYNPGYYFSHPSEVVAIWNGGMSFHGGVLGVILACWLFARKTGKHLLDVGDFVAPLVPPGIMFGRLGNFINGELWGRVTDGWWGMVFPGAGSLPRHPSQLYESALEGLALFALLWWYSSKPRPRGAVGGMFLLGYGVARFIVEFARQPDAQLGFVAMNWMSMGQVLCLPMMLLGGWLVFRSR</sequence>
<comment type="pathway">
    <text evidence="7">Protein modification; lipoprotein biosynthesis (diacylglyceryl transfer).</text>
</comment>
<comment type="catalytic activity">
    <reaction evidence="7">
        <text>L-cysteinyl-[prolipoprotein] + a 1,2-diacyl-sn-glycero-3-phospho-(1'-sn-glycerol) = an S-1,2-diacyl-sn-glyceryl-L-cysteinyl-[prolipoprotein] + sn-glycerol 1-phosphate + H(+)</text>
        <dbReference type="Rhea" id="RHEA:56712"/>
        <dbReference type="Rhea" id="RHEA-COMP:14679"/>
        <dbReference type="Rhea" id="RHEA-COMP:14680"/>
        <dbReference type="ChEBI" id="CHEBI:15378"/>
        <dbReference type="ChEBI" id="CHEBI:29950"/>
        <dbReference type="ChEBI" id="CHEBI:57685"/>
        <dbReference type="ChEBI" id="CHEBI:64716"/>
        <dbReference type="ChEBI" id="CHEBI:140658"/>
        <dbReference type="EC" id="2.5.1.145"/>
    </reaction>
</comment>
<dbReference type="PROSITE" id="PS01311">
    <property type="entry name" value="LGT"/>
    <property type="match status" value="1"/>
</dbReference>
<feature type="transmembrane region" description="Helical" evidence="7">
    <location>
        <begin position="198"/>
        <end position="216"/>
    </location>
</feature>
<evidence type="ECO:0000256" key="7">
    <source>
        <dbReference type="HAMAP-Rule" id="MF_01147"/>
    </source>
</evidence>
<dbReference type="NCBIfam" id="TIGR00544">
    <property type="entry name" value="lgt"/>
    <property type="match status" value="1"/>
</dbReference>
<evidence type="ECO:0000313" key="9">
    <source>
        <dbReference type="Proteomes" id="UP000438699"/>
    </source>
</evidence>
<dbReference type="PANTHER" id="PTHR30589:SF0">
    <property type="entry name" value="PHOSPHATIDYLGLYCEROL--PROLIPOPROTEIN DIACYLGLYCERYL TRANSFERASE"/>
    <property type="match status" value="1"/>
</dbReference>
<comment type="function">
    <text evidence="7">Catalyzes the transfer of the diacylglyceryl group from phosphatidylglycerol to the sulfhydryl group of the N-terminal cysteine of a prolipoprotein, the first step in the formation of mature lipoproteins.</text>
</comment>
<feature type="transmembrane region" description="Helical" evidence="7">
    <location>
        <begin position="56"/>
        <end position="76"/>
    </location>
</feature>
<evidence type="ECO:0000256" key="1">
    <source>
        <dbReference type="ARBA" id="ARBA00007150"/>
    </source>
</evidence>
<dbReference type="HAMAP" id="MF_01147">
    <property type="entry name" value="Lgt"/>
    <property type="match status" value="1"/>
</dbReference>
<keyword evidence="3 7" id="KW-0808">Transferase</keyword>
<keyword evidence="8" id="KW-0449">Lipoprotein</keyword>
<dbReference type="RefSeq" id="WP_151151218.1">
    <property type="nucleotide sequence ID" value="NZ_WAIE01000004.1"/>
</dbReference>
<dbReference type="EC" id="2.5.1.145" evidence="7"/>
<dbReference type="GO" id="GO:0042158">
    <property type="term" value="P:lipoprotein biosynthetic process"/>
    <property type="evidence" value="ECO:0007669"/>
    <property type="project" value="UniProtKB-UniRule"/>
</dbReference>
<keyword evidence="6 7" id="KW-0472">Membrane</keyword>
<reference evidence="8 9" key="1">
    <citation type="journal article" date="2017" name="Int. J. Syst. Evol. Microbiol.">
        <title>Desulfovibrio senegalensis sp. nov., a mesophilic sulfate reducer isolated from marine sediment.</title>
        <authorList>
            <person name="Thioye A."/>
            <person name="Gam Z.B.A."/>
            <person name="Mbengue M."/>
            <person name="Cayol J.L."/>
            <person name="Joseph-Bartoli M."/>
            <person name="Toure-Kane C."/>
            <person name="Labat M."/>
        </authorList>
    </citation>
    <scope>NUCLEOTIDE SEQUENCE [LARGE SCALE GENOMIC DNA]</scope>
    <source>
        <strain evidence="8 9">DSM 101509</strain>
    </source>
</reference>
<dbReference type="EMBL" id="WAIE01000004">
    <property type="protein sequence ID" value="KAB1441475.1"/>
    <property type="molecule type" value="Genomic_DNA"/>
</dbReference>
<keyword evidence="4 7" id="KW-0812">Transmembrane</keyword>
<proteinExistence type="inferred from homology"/>
<comment type="similarity">
    <text evidence="1 7">Belongs to the Lgt family.</text>
</comment>
<keyword evidence="5 7" id="KW-1133">Transmembrane helix</keyword>
<dbReference type="InterPro" id="IPR001640">
    <property type="entry name" value="Lgt"/>
</dbReference>
<evidence type="ECO:0000256" key="4">
    <source>
        <dbReference type="ARBA" id="ARBA00022692"/>
    </source>
</evidence>
<feature type="transmembrane region" description="Helical" evidence="7">
    <location>
        <begin position="228"/>
        <end position="253"/>
    </location>
</feature>
<dbReference type="UniPathway" id="UPA00664"/>
<name>A0A6N6N237_9BACT</name>
<dbReference type="GO" id="GO:0008961">
    <property type="term" value="F:phosphatidylglycerol-prolipoprotein diacylglyceryl transferase activity"/>
    <property type="evidence" value="ECO:0007669"/>
    <property type="project" value="UniProtKB-UniRule"/>
</dbReference>
<evidence type="ECO:0000313" key="8">
    <source>
        <dbReference type="EMBL" id="KAB1441475.1"/>
    </source>
</evidence>
<keyword evidence="9" id="KW-1185">Reference proteome</keyword>
<evidence type="ECO:0000256" key="5">
    <source>
        <dbReference type="ARBA" id="ARBA00022989"/>
    </source>
</evidence>
<evidence type="ECO:0000256" key="2">
    <source>
        <dbReference type="ARBA" id="ARBA00022475"/>
    </source>
</evidence>
<feature type="transmembrane region" description="Helical" evidence="7">
    <location>
        <begin position="20"/>
        <end position="36"/>
    </location>
</feature>
<gene>
    <name evidence="7" type="primary">lgt</name>
    <name evidence="8" type="ORF">F8A88_11065</name>
</gene>
<dbReference type="AlphaFoldDB" id="A0A6N6N237"/>
<dbReference type="PANTHER" id="PTHR30589">
    <property type="entry name" value="PROLIPOPROTEIN DIACYLGLYCERYL TRANSFERASE"/>
    <property type="match status" value="1"/>
</dbReference>
<protein>
    <recommendedName>
        <fullName evidence="7">Phosphatidylglycerol--prolipoprotein diacylglyceryl transferase</fullName>
        <ecNumber evidence="7">2.5.1.145</ecNumber>
    </recommendedName>
</protein>
<organism evidence="8 9">
    <name type="scientific">Pseudodesulfovibrio senegalensis</name>
    <dbReference type="NCBI Taxonomy" id="1721087"/>
    <lineage>
        <taxon>Bacteria</taxon>
        <taxon>Pseudomonadati</taxon>
        <taxon>Thermodesulfobacteriota</taxon>
        <taxon>Desulfovibrionia</taxon>
        <taxon>Desulfovibrionales</taxon>
        <taxon>Desulfovibrionaceae</taxon>
    </lineage>
</organism>
<feature type="transmembrane region" description="Helical" evidence="7">
    <location>
        <begin position="96"/>
        <end position="113"/>
    </location>
</feature>